<evidence type="ECO:0008006" key="3">
    <source>
        <dbReference type="Google" id="ProtNLM"/>
    </source>
</evidence>
<gene>
    <name evidence="1" type="ORF">CJF24_20770</name>
</gene>
<keyword evidence="2" id="KW-1185">Reference proteome</keyword>
<evidence type="ECO:0000313" key="1">
    <source>
        <dbReference type="EMBL" id="TYD40380.1"/>
    </source>
</evidence>
<evidence type="ECO:0000313" key="2">
    <source>
        <dbReference type="Proteomes" id="UP000323129"/>
    </source>
</evidence>
<reference evidence="1 2" key="1">
    <citation type="submission" date="2017-08" db="EMBL/GenBank/DDBJ databases">
        <title>Aeromonas veronii bv sobria strain NS22 whole genome sequencing.</title>
        <authorList>
            <person name="Katharios P."/>
            <person name="Ha V.Q."/>
            <person name="Smyrli M."/>
        </authorList>
    </citation>
    <scope>NUCLEOTIDE SEQUENCE [LARGE SCALE GENOMIC DNA]</scope>
    <source>
        <strain evidence="1 2">NS22</strain>
    </source>
</reference>
<comment type="caution">
    <text evidence="1">The sequence shown here is derived from an EMBL/GenBank/DDBJ whole genome shotgun (WGS) entry which is preliminary data.</text>
</comment>
<organism evidence="1 2">
    <name type="scientific">Aeromonas veronii</name>
    <dbReference type="NCBI Taxonomy" id="654"/>
    <lineage>
        <taxon>Bacteria</taxon>
        <taxon>Pseudomonadati</taxon>
        <taxon>Pseudomonadota</taxon>
        <taxon>Gammaproteobacteria</taxon>
        <taxon>Aeromonadales</taxon>
        <taxon>Aeromonadaceae</taxon>
        <taxon>Aeromonas</taxon>
    </lineage>
</organism>
<accession>A0ABY3MG69</accession>
<protein>
    <recommendedName>
        <fullName evidence="3">DUF2384 domain-containing protein</fullName>
    </recommendedName>
</protein>
<proteinExistence type="predicted"/>
<dbReference type="Proteomes" id="UP000323129">
    <property type="component" value="Unassembled WGS sequence"/>
</dbReference>
<name>A0ABY3MG69_AERVE</name>
<sequence>MNCPYFHRPPKSLQQRYRQSYLSLVVMQEVTYVNKLTRVKHKFNVVTVAQLYEQVLSRSTWLTAQQVSDNAGYKGENSSLLPNMWKKAGQIFAVSVEGRDLFPAYGLGVDGKPLPQMKEILAILATHKKALMIASWFVSANSWLGSKTPIDELAERPLDVIKAARMEVDPVEHG</sequence>
<dbReference type="EMBL" id="NQMC01000100">
    <property type="protein sequence ID" value="TYD40380.1"/>
    <property type="molecule type" value="Genomic_DNA"/>
</dbReference>